<gene>
    <name evidence="2" type="ORF">M413DRAFT_7667</name>
</gene>
<accession>A0A0C3CSX3</accession>
<name>A0A0C3CSX3_HEBCY</name>
<evidence type="ECO:0000313" key="2">
    <source>
        <dbReference type="EMBL" id="KIM47011.1"/>
    </source>
</evidence>
<dbReference type="HOGENOM" id="CLU_1454593_0_0_1"/>
<protein>
    <submittedName>
        <fullName evidence="2">Uncharacterized protein</fullName>
    </submittedName>
</protein>
<dbReference type="EMBL" id="KN831770">
    <property type="protein sequence ID" value="KIM47011.1"/>
    <property type="molecule type" value="Genomic_DNA"/>
</dbReference>
<sequence>MAAMCSNVGLDEQPQRQFLEEGEPSGVGDRFVEGMPITRGIITGFRGAAGEDPGRVMGMGDAPSHTDVNLIDRTRAGHFIEHVEAPGKGGAIVAAVPQKNVKGDGSQGWYLTEIEVAWEPMFRKAGDVGTGEKKKLKNISPCFGVMSSVIGRRDRIEMESLQVWAGCDKGRGEFKDGLKHESGNGR</sequence>
<organism evidence="2 3">
    <name type="scientific">Hebeloma cylindrosporum</name>
    <dbReference type="NCBI Taxonomy" id="76867"/>
    <lineage>
        <taxon>Eukaryota</taxon>
        <taxon>Fungi</taxon>
        <taxon>Dikarya</taxon>
        <taxon>Basidiomycota</taxon>
        <taxon>Agaricomycotina</taxon>
        <taxon>Agaricomycetes</taxon>
        <taxon>Agaricomycetidae</taxon>
        <taxon>Agaricales</taxon>
        <taxon>Agaricineae</taxon>
        <taxon>Hymenogastraceae</taxon>
        <taxon>Hebeloma</taxon>
    </lineage>
</organism>
<reference evidence="2 3" key="1">
    <citation type="submission" date="2014-04" db="EMBL/GenBank/DDBJ databases">
        <authorList>
            <consortium name="DOE Joint Genome Institute"/>
            <person name="Kuo A."/>
            <person name="Gay G."/>
            <person name="Dore J."/>
            <person name="Kohler A."/>
            <person name="Nagy L.G."/>
            <person name="Floudas D."/>
            <person name="Copeland A."/>
            <person name="Barry K.W."/>
            <person name="Cichocki N."/>
            <person name="Veneault-Fourrey C."/>
            <person name="LaButti K."/>
            <person name="Lindquist E.A."/>
            <person name="Lipzen A."/>
            <person name="Lundell T."/>
            <person name="Morin E."/>
            <person name="Murat C."/>
            <person name="Sun H."/>
            <person name="Tunlid A."/>
            <person name="Henrissat B."/>
            <person name="Grigoriev I.V."/>
            <person name="Hibbett D.S."/>
            <person name="Martin F."/>
            <person name="Nordberg H.P."/>
            <person name="Cantor M.N."/>
            <person name="Hua S.X."/>
        </authorList>
    </citation>
    <scope>NUCLEOTIDE SEQUENCE [LARGE SCALE GENOMIC DNA]</scope>
    <source>
        <strain evidence="3">h7</strain>
    </source>
</reference>
<evidence type="ECO:0000313" key="3">
    <source>
        <dbReference type="Proteomes" id="UP000053424"/>
    </source>
</evidence>
<proteinExistence type="predicted"/>
<feature type="region of interest" description="Disordered" evidence="1">
    <location>
        <begin position="13"/>
        <end position="32"/>
    </location>
</feature>
<dbReference type="AlphaFoldDB" id="A0A0C3CSX3"/>
<dbReference type="Proteomes" id="UP000053424">
    <property type="component" value="Unassembled WGS sequence"/>
</dbReference>
<keyword evidence="3" id="KW-1185">Reference proteome</keyword>
<evidence type="ECO:0000256" key="1">
    <source>
        <dbReference type="SAM" id="MobiDB-lite"/>
    </source>
</evidence>
<reference evidence="3" key="2">
    <citation type="submission" date="2015-01" db="EMBL/GenBank/DDBJ databases">
        <title>Evolutionary Origins and Diversification of the Mycorrhizal Mutualists.</title>
        <authorList>
            <consortium name="DOE Joint Genome Institute"/>
            <consortium name="Mycorrhizal Genomics Consortium"/>
            <person name="Kohler A."/>
            <person name="Kuo A."/>
            <person name="Nagy L.G."/>
            <person name="Floudas D."/>
            <person name="Copeland A."/>
            <person name="Barry K.W."/>
            <person name="Cichocki N."/>
            <person name="Veneault-Fourrey C."/>
            <person name="LaButti K."/>
            <person name="Lindquist E.A."/>
            <person name="Lipzen A."/>
            <person name="Lundell T."/>
            <person name="Morin E."/>
            <person name="Murat C."/>
            <person name="Riley R."/>
            <person name="Ohm R."/>
            <person name="Sun H."/>
            <person name="Tunlid A."/>
            <person name="Henrissat B."/>
            <person name="Grigoriev I.V."/>
            <person name="Hibbett D.S."/>
            <person name="Martin F."/>
        </authorList>
    </citation>
    <scope>NUCLEOTIDE SEQUENCE [LARGE SCALE GENOMIC DNA]</scope>
    <source>
        <strain evidence="3">h7</strain>
    </source>
</reference>